<dbReference type="AlphaFoldDB" id="A0A2G9G013"/>
<feature type="compositionally biased region" description="Basic and acidic residues" evidence="1">
    <location>
        <begin position="15"/>
        <end position="28"/>
    </location>
</feature>
<keyword evidence="3" id="KW-1185">Reference proteome</keyword>
<reference evidence="3" key="1">
    <citation type="journal article" date="2018" name="Gigascience">
        <title>Genome assembly of the Pink Ipe (Handroanthus impetiginosus, Bignoniaceae), a highly valued, ecologically keystone Neotropical timber forest tree.</title>
        <authorList>
            <person name="Silva-Junior O.B."/>
            <person name="Grattapaglia D."/>
            <person name="Novaes E."/>
            <person name="Collevatti R.G."/>
        </authorList>
    </citation>
    <scope>NUCLEOTIDE SEQUENCE [LARGE SCALE GENOMIC DNA]</scope>
    <source>
        <strain evidence="3">cv. UFG-1</strain>
    </source>
</reference>
<name>A0A2G9G013_9LAMI</name>
<dbReference type="Proteomes" id="UP000231279">
    <property type="component" value="Unassembled WGS sequence"/>
</dbReference>
<dbReference type="STRING" id="429701.A0A2G9G013"/>
<evidence type="ECO:0000256" key="1">
    <source>
        <dbReference type="SAM" id="MobiDB-lite"/>
    </source>
</evidence>
<sequence length="253" mass="27823">MSQCIVPNWHLKQERQEEQVVEGGEGRNRSPHVHSDQNLSYVVPMSNYEVTELTWENGQVSLHGLGGIASPNSSITPQTKQSTWNSAKPGGTLESIVHQATTFSKNYNIPQNVDQVKWSENSNSHVQMIEQNGDGLKVNSNIYSDITNSGGKWGREKSAGATTSLSGGGLMRKKRVRSELEQNCDRKIMNSFEESDDQSGTATFCKVNTHTSTADTTMMTWPPSSFGSPCRSSFKTAPCRNTDEDSACHCSVN</sequence>
<gene>
    <name evidence="2" type="ORF">CDL12_28887</name>
</gene>
<proteinExistence type="predicted"/>
<dbReference type="OrthoDB" id="71302at2759"/>
<protein>
    <submittedName>
        <fullName evidence="2">Uncharacterized protein</fullName>
    </submittedName>
</protein>
<feature type="region of interest" description="Disordered" evidence="1">
    <location>
        <begin position="151"/>
        <end position="170"/>
    </location>
</feature>
<evidence type="ECO:0000313" key="3">
    <source>
        <dbReference type="Proteomes" id="UP000231279"/>
    </source>
</evidence>
<feature type="region of interest" description="Disordered" evidence="1">
    <location>
        <begin position="15"/>
        <end position="34"/>
    </location>
</feature>
<dbReference type="EMBL" id="NKXS01008227">
    <property type="protein sequence ID" value="PIM98627.1"/>
    <property type="molecule type" value="Genomic_DNA"/>
</dbReference>
<comment type="caution">
    <text evidence="2">The sequence shown here is derived from an EMBL/GenBank/DDBJ whole genome shotgun (WGS) entry which is preliminary data.</text>
</comment>
<accession>A0A2G9G013</accession>
<organism evidence="2 3">
    <name type="scientific">Handroanthus impetiginosus</name>
    <dbReference type="NCBI Taxonomy" id="429701"/>
    <lineage>
        <taxon>Eukaryota</taxon>
        <taxon>Viridiplantae</taxon>
        <taxon>Streptophyta</taxon>
        <taxon>Embryophyta</taxon>
        <taxon>Tracheophyta</taxon>
        <taxon>Spermatophyta</taxon>
        <taxon>Magnoliopsida</taxon>
        <taxon>eudicotyledons</taxon>
        <taxon>Gunneridae</taxon>
        <taxon>Pentapetalae</taxon>
        <taxon>asterids</taxon>
        <taxon>lamiids</taxon>
        <taxon>Lamiales</taxon>
        <taxon>Bignoniaceae</taxon>
        <taxon>Crescentiina</taxon>
        <taxon>Tabebuia alliance</taxon>
        <taxon>Handroanthus</taxon>
    </lineage>
</organism>
<evidence type="ECO:0000313" key="2">
    <source>
        <dbReference type="EMBL" id="PIM98627.1"/>
    </source>
</evidence>